<accession>A0A1W1Y955</accession>
<feature type="signal peptide" evidence="2">
    <location>
        <begin position="1"/>
        <end position="22"/>
    </location>
</feature>
<dbReference type="AlphaFoldDB" id="A0A1W1Y955"/>
<dbReference type="STRING" id="1434700.SAMN06296427_101108"/>
<dbReference type="OrthoDB" id="9805017at2"/>
<evidence type="ECO:0000313" key="5">
    <source>
        <dbReference type="Proteomes" id="UP000192393"/>
    </source>
</evidence>
<dbReference type="Proteomes" id="UP000192393">
    <property type="component" value="Unassembled WGS sequence"/>
</dbReference>
<evidence type="ECO:0000256" key="1">
    <source>
        <dbReference type="ARBA" id="ARBA00022729"/>
    </source>
</evidence>
<evidence type="ECO:0000259" key="3">
    <source>
        <dbReference type="Pfam" id="PF18962"/>
    </source>
</evidence>
<dbReference type="Pfam" id="PF18962">
    <property type="entry name" value="Por_Secre_tail"/>
    <property type="match status" value="1"/>
</dbReference>
<keyword evidence="1 2" id="KW-0732">Signal</keyword>
<sequence length="723" mass="82255">MKNFYSKLIAVIVLILTSSVYAQHVFFENRYGTSSENVQAKLEFDKQNYDVFFDSPDEKIYVSKTNESTQRNDLNVNFTVNLVSGGHTGVNVLIYNETGLWSRHVYNGQNSADFNLEPGVYDIFTTFNYYATTRRYVIKEQVNISENSSITINKADATNKIVNEIYNEYGEVLSPATNADYAMANNEILINNYPNILISQSSLWFSGTSEDPVWAYYISDVSDRYTMNFNLFSQASTGIHYFPKYKLLNGISESMTTPNQIDNMVYHEEKPFQSSIIAEESQEEITSGFTVINTFQNFGTFIAFTIIGNEYEPGSRFKSMINPDLNGEITKTLIAPGIIEKSYGSIQFFNKGTAFTLDSQNNIIYGDQSIGLNDYLLNNYLNRTDEGTKYIPFHPKFSFTKHESQGMVYGNNIPIINTAFFSNIFIAGAIGRYGEFRESDFISAEIEVYRDNVSIFAGDYITLTLDPMFNTPNQFEIKIINPNTMVDGVQGKNITQVFFDNNNEDSFPPSLQMLQFRNSDNMITHNFMSGQEGFVRLAASDFNFSGFLVYNYNEGNSVQLFYSLYNQEEWSQLTLTNYPEHFFVPKFGDYYEASLAEIPQPQGNDVWYDVKVICTDAAGNKQTQTISPAFKLNSTLQAEEIHENNDFIVYPNPFNDNLNIQLPKNIKGDYIVKLTDLTGRIISAQNKKSTDSKSLFYSFLPKGTYVLSIESNGKTLAKKVIKK</sequence>
<feature type="domain" description="Secretion system C-terminal sorting" evidence="3">
    <location>
        <begin position="649"/>
        <end position="721"/>
    </location>
</feature>
<keyword evidence="5" id="KW-1185">Reference proteome</keyword>
<dbReference type="RefSeq" id="WP_084015327.1">
    <property type="nucleotide sequence ID" value="NZ_FWXS01000001.1"/>
</dbReference>
<reference evidence="4 5" key="1">
    <citation type="submission" date="2017-04" db="EMBL/GenBank/DDBJ databases">
        <authorList>
            <person name="Afonso C.L."/>
            <person name="Miller P.J."/>
            <person name="Scott M.A."/>
            <person name="Spackman E."/>
            <person name="Goraichik I."/>
            <person name="Dimitrov K.M."/>
            <person name="Suarez D.L."/>
            <person name="Swayne D.E."/>
        </authorList>
    </citation>
    <scope>NUCLEOTIDE SEQUENCE [LARGE SCALE GENOMIC DNA]</scope>
    <source>
        <strain evidence="4 5">CGMCC 1.12708</strain>
    </source>
</reference>
<protein>
    <submittedName>
        <fullName evidence="4">Por secretion system C-terminal sorting domain-containing protein</fullName>
    </submittedName>
</protein>
<feature type="chain" id="PRO_5012077041" evidence="2">
    <location>
        <begin position="23"/>
        <end position="723"/>
    </location>
</feature>
<proteinExistence type="predicted"/>
<dbReference type="EMBL" id="FWXS01000001">
    <property type="protein sequence ID" value="SMC32683.1"/>
    <property type="molecule type" value="Genomic_DNA"/>
</dbReference>
<dbReference type="NCBIfam" id="TIGR04183">
    <property type="entry name" value="Por_Secre_tail"/>
    <property type="match status" value="1"/>
</dbReference>
<gene>
    <name evidence="4" type="ORF">SAMN06296427_101108</name>
</gene>
<evidence type="ECO:0000256" key="2">
    <source>
        <dbReference type="SAM" id="SignalP"/>
    </source>
</evidence>
<name>A0A1W1Y955_9FLAO</name>
<evidence type="ECO:0000313" key="4">
    <source>
        <dbReference type="EMBL" id="SMC32683.1"/>
    </source>
</evidence>
<dbReference type="InterPro" id="IPR026444">
    <property type="entry name" value="Secre_tail"/>
</dbReference>
<organism evidence="4 5">
    <name type="scientific">Moheibacter sediminis</name>
    <dbReference type="NCBI Taxonomy" id="1434700"/>
    <lineage>
        <taxon>Bacteria</taxon>
        <taxon>Pseudomonadati</taxon>
        <taxon>Bacteroidota</taxon>
        <taxon>Flavobacteriia</taxon>
        <taxon>Flavobacteriales</taxon>
        <taxon>Weeksellaceae</taxon>
        <taxon>Moheibacter</taxon>
    </lineage>
</organism>